<comment type="caution">
    <text evidence="10">The sequence shown here is derived from an EMBL/GenBank/DDBJ whole genome shotgun (WGS) entry which is preliminary data.</text>
</comment>
<dbReference type="SUPFAM" id="SSF57701">
    <property type="entry name" value="Zn2/Cys6 DNA-binding domain"/>
    <property type="match status" value="1"/>
</dbReference>
<name>A0A0F4Z730_9PEZI</name>
<reference evidence="10 11" key="1">
    <citation type="submission" date="2015-03" db="EMBL/GenBank/DDBJ databases">
        <authorList>
            <person name="Radwan O."/>
            <person name="Al-Naeli F.A."/>
            <person name="Rendon G.A."/>
            <person name="Fields C."/>
        </authorList>
    </citation>
    <scope>NUCLEOTIDE SEQUENCE [LARGE SCALE GENOMIC DNA]</scope>
    <source>
        <strain evidence="10">CR-DP1</strain>
    </source>
</reference>
<proteinExistence type="predicted"/>
<dbReference type="SUPFAM" id="SSF81995">
    <property type="entry name" value="beta-sandwich domain of Sec23/24"/>
    <property type="match status" value="1"/>
</dbReference>
<dbReference type="InterPro" id="IPR036864">
    <property type="entry name" value="Zn2-C6_fun-type_DNA-bd_sf"/>
</dbReference>
<dbReference type="GO" id="GO:0008270">
    <property type="term" value="F:zinc ion binding"/>
    <property type="evidence" value="ECO:0007669"/>
    <property type="project" value="InterPro"/>
</dbReference>
<dbReference type="OrthoDB" id="5416384at2759"/>
<keyword evidence="5" id="KW-0238">DNA-binding</keyword>
<feature type="region of interest" description="Disordered" evidence="8">
    <location>
        <begin position="35"/>
        <end position="68"/>
    </location>
</feature>
<keyword evidence="7" id="KW-0539">Nucleus</keyword>
<feature type="compositionally biased region" description="Low complexity" evidence="8">
    <location>
        <begin position="675"/>
        <end position="693"/>
    </location>
</feature>
<dbReference type="GO" id="GO:0005634">
    <property type="term" value="C:nucleus"/>
    <property type="evidence" value="ECO:0007669"/>
    <property type="project" value="UniProtKB-SubCell"/>
</dbReference>
<dbReference type="GO" id="GO:0000981">
    <property type="term" value="F:DNA-binding transcription factor activity, RNA polymerase II-specific"/>
    <property type="evidence" value="ECO:0007669"/>
    <property type="project" value="InterPro"/>
</dbReference>
<feature type="compositionally biased region" description="Pro residues" evidence="8">
    <location>
        <begin position="876"/>
        <end position="894"/>
    </location>
</feature>
<dbReference type="Proteomes" id="UP000033483">
    <property type="component" value="Unassembled WGS sequence"/>
</dbReference>
<feature type="compositionally biased region" description="Polar residues" evidence="8">
    <location>
        <begin position="731"/>
        <end position="749"/>
    </location>
</feature>
<keyword evidence="2" id="KW-0479">Metal-binding</keyword>
<keyword evidence="11" id="KW-1185">Reference proteome</keyword>
<dbReference type="EMBL" id="LAEV01002236">
    <property type="protein sequence ID" value="KKA26312.1"/>
    <property type="molecule type" value="Genomic_DNA"/>
</dbReference>
<organism evidence="10 11">
    <name type="scientific">Thielaviopsis punctulata</name>
    <dbReference type="NCBI Taxonomy" id="72032"/>
    <lineage>
        <taxon>Eukaryota</taxon>
        <taxon>Fungi</taxon>
        <taxon>Dikarya</taxon>
        <taxon>Ascomycota</taxon>
        <taxon>Pezizomycotina</taxon>
        <taxon>Sordariomycetes</taxon>
        <taxon>Hypocreomycetidae</taxon>
        <taxon>Microascales</taxon>
        <taxon>Ceratocystidaceae</taxon>
        <taxon>Thielaviopsis</taxon>
    </lineage>
</organism>
<feature type="region of interest" description="Disordered" evidence="8">
    <location>
        <begin position="837"/>
        <end position="902"/>
    </location>
</feature>
<dbReference type="InterPro" id="IPR052202">
    <property type="entry name" value="Yeast_MetPath_Reg"/>
</dbReference>
<feature type="region of interest" description="Disordered" evidence="8">
    <location>
        <begin position="641"/>
        <end position="766"/>
    </location>
</feature>
<evidence type="ECO:0000313" key="11">
    <source>
        <dbReference type="Proteomes" id="UP000033483"/>
    </source>
</evidence>
<dbReference type="PANTHER" id="PTHR47782:SF8">
    <property type="entry name" value="ZN(II)2CYS6 TRANSCRIPTION FACTOR (EUROFUNG)"/>
    <property type="match status" value="1"/>
</dbReference>
<feature type="region of interest" description="Disordered" evidence="8">
    <location>
        <begin position="1"/>
        <end position="23"/>
    </location>
</feature>
<protein>
    <recommendedName>
        <fullName evidence="9">Zn(2)-C6 fungal-type domain-containing protein</fullName>
    </recommendedName>
</protein>
<evidence type="ECO:0000256" key="4">
    <source>
        <dbReference type="ARBA" id="ARBA00023015"/>
    </source>
</evidence>
<keyword evidence="4" id="KW-0805">Transcription regulation</keyword>
<dbReference type="InterPro" id="IPR007219">
    <property type="entry name" value="XnlR_reg_dom"/>
</dbReference>
<evidence type="ECO:0000259" key="9">
    <source>
        <dbReference type="PROSITE" id="PS50048"/>
    </source>
</evidence>
<evidence type="ECO:0000313" key="10">
    <source>
        <dbReference type="EMBL" id="KKA26312.1"/>
    </source>
</evidence>
<dbReference type="GO" id="GO:0043565">
    <property type="term" value="F:sequence-specific DNA binding"/>
    <property type="evidence" value="ECO:0007669"/>
    <property type="project" value="TreeGrafter"/>
</dbReference>
<dbReference type="InterPro" id="IPR001138">
    <property type="entry name" value="Zn2Cys6_DnaBD"/>
</dbReference>
<keyword evidence="6" id="KW-0804">Transcription</keyword>
<comment type="subcellular location">
    <subcellularLocation>
        <location evidence="1">Nucleus</location>
    </subcellularLocation>
</comment>
<dbReference type="CDD" id="cd12148">
    <property type="entry name" value="fungal_TF_MHR"/>
    <property type="match status" value="1"/>
</dbReference>
<dbReference type="AlphaFoldDB" id="A0A0F4Z730"/>
<dbReference type="SMART" id="SM00066">
    <property type="entry name" value="GAL4"/>
    <property type="match status" value="1"/>
</dbReference>
<dbReference type="GO" id="GO:0045944">
    <property type="term" value="P:positive regulation of transcription by RNA polymerase II"/>
    <property type="evidence" value="ECO:0007669"/>
    <property type="project" value="TreeGrafter"/>
</dbReference>
<evidence type="ECO:0000256" key="8">
    <source>
        <dbReference type="SAM" id="MobiDB-lite"/>
    </source>
</evidence>
<accession>A0A0F4Z730</accession>
<feature type="compositionally biased region" description="Pro residues" evidence="8">
    <location>
        <begin position="36"/>
        <end position="58"/>
    </location>
</feature>
<dbReference type="PROSITE" id="PS00463">
    <property type="entry name" value="ZN2_CY6_FUNGAL_1"/>
    <property type="match status" value="1"/>
</dbReference>
<gene>
    <name evidence="10" type="ORF">TD95_001754</name>
</gene>
<dbReference type="CDD" id="cd00067">
    <property type="entry name" value="GAL4"/>
    <property type="match status" value="1"/>
</dbReference>
<dbReference type="Pfam" id="PF00172">
    <property type="entry name" value="Zn_clus"/>
    <property type="match status" value="1"/>
</dbReference>
<evidence type="ECO:0000256" key="5">
    <source>
        <dbReference type="ARBA" id="ARBA00023125"/>
    </source>
</evidence>
<keyword evidence="3" id="KW-0862">Zinc</keyword>
<feature type="domain" description="Zn(2)-C6 fungal-type" evidence="9">
    <location>
        <begin position="81"/>
        <end position="111"/>
    </location>
</feature>
<evidence type="ECO:0000256" key="1">
    <source>
        <dbReference type="ARBA" id="ARBA00004123"/>
    </source>
</evidence>
<dbReference type="GO" id="GO:0006351">
    <property type="term" value="P:DNA-templated transcription"/>
    <property type="evidence" value="ECO:0007669"/>
    <property type="project" value="InterPro"/>
</dbReference>
<evidence type="ECO:0000256" key="2">
    <source>
        <dbReference type="ARBA" id="ARBA00022723"/>
    </source>
</evidence>
<feature type="compositionally biased region" description="Polar residues" evidence="8">
    <location>
        <begin position="641"/>
        <end position="661"/>
    </location>
</feature>
<evidence type="ECO:0000256" key="7">
    <source>
        <dbReference type="ARBA" id="ARBA00023242"/>
    </source>
</evidence>
<sequence length="1039" mass="115715">MDAADVFRQGLGAMPPRQQPPFQYQQYPYHHQMPQMPIPMPMPPHMRPQPQQRPPPRLQPANPNEPVDETAAGRIAHTLTACCRCRQRKTRCDPTLPRCLPCERSGSVCEYFDASKGRKINRYYVIRLQDKVRALEAELNQFTDEDSEYPRDSEDVVSRGGLVRLNESDDTPRYLGPSSGIAMSRLVMERAKAYTDKQRISDLIPEVRARRQARMQSIVLTNAPLRRKSYPMMSAHPAQSLPTRPVADKLVDMFRQKGQLFWPTLHETLFQQDLEDVYNGDNMDAHKNFMVRMVFAISLQMMNSQYAGLADSYYLAAMQEFEEVIRAKDLRTLQCLLLLAQYSFLTPTRTAVYFTTGLAVRICQQEGLLDEKTVINGFSNGDMDPRTLDLRRRLGWGVAAMELGLSVTMGRPSGIAKLGNLMNVKFFETVSDECITEKGIMPGPVDEKKVLAIHFYKMHLIEAEIIRMMYEKQRKEITEDSHPWFGEINQKIDEWLNSSPEEPSWSKAWFTGKMHLMRIFLYRPSPQIPSPSPKAVSLCHESAMFLVKLAREQMEQAAVDVTWVFMLSLYTAINITLWTVTYAEIRQNHAREEVDENINVALDILDQCTERWPGTQSASQMYSVLTKAIMSSYDSKDNISTAFTPPSLTDVSSPPQTDNSKQSGPPGGPPPQQAPPQGQQRQQQQQQQQQPPQFSHGSNPFGNMDAPQFSYVFGGGAPEPMPPSFAFNESFRPQPTFRSNSIFHNPSTENGRRNSFFPPDSADDMAPCTLPPQMPPSGPILLNHGMHVNLPLNMPNEAMTPMRNLASTPAMPQESPSTVRSTPVQAPAQLTVTMATPPQAAPSDHVQTPQSMDIGPHSGPLPNRGPGPQFNVNQQGPPPPSVAQRPLPPAPNPGAGPEWFETPSPVFSPPFNHNYIPVSATSAPAPQFFPGHAGITSAPMLLDGFPPSAPPPGDEGLFTNLNFPIGLNHMGVDLAGGHSQVAFALERHGSLNQEQQMELMDVLEHEGMNEIDAFLRMANTGVGPGGAGINGGMKWETTM</sequence>
<feature type="compositionally biased region" description="Low complexity" evidence="8">
    <location>
        <begin position="14"/>
        <end position="23"/>
    </location>
</feature>
<dbReference type="Pfam" id="PF04082">
    <property type="entry name" value="Fungal_trans"/>
    <property type="match status" value="1"/>
</dbReference>
<dbReference type="PANTHER" id="PTHR47782">
    <property type="entry name" value="ZN(II)2CYS6 TRANSCRIPTION FACTOR (EUROFUNG)-RELATED"/>
    <property type="match status" value="1"/>
</dbReference>
<dbReference type="PROSITE" id="PS50048">
    <property type="entry name" value="ZN2_CY6_FUNGAL_2"/>
    <property type="match status" value="1"/>
</dbReference>
<dbReference type="Gene3D" id="4.10.240.10">
    <property type="entry name" value="Zn(2)-C6 fungal-type DNA-binding domain"/>
    <property type="match status" value="1"/>
</dbReference>
<evidence type="ECO:0000256" key="3">
    <source>
        <dbReference type="ARBA" id="ARBA00022833"/>
    </source>
</evidence>
<evidence type="ECO:0000256" key="6">
    <source>
        <dbReference type="ARBA" id="ARBA00023163"/>
    </source>
</evidence>